<evidence type="ECO:0000313" key="7">
    <source>
        <dbReference type="EMBL" id="QBM88790.1"/>
    </source>
</evidence>
<name>A0A4P6XN98_9ASCO</name>
<evidence type="ECO:0000313" key="8">
    <source>
        <dbReference type="Proteomes" id="UP000292447"/>
    </source>
</evidence>
<dbReference type="InterPro" id="IPR000242">
    <property type="entry name" value="PTP_cat"/>
</dbReference>
<keyword evidence="8" id="KW-1185">Reference proteome</keyword>
<gene>
    <name evidence="7" type="primary">MPUL0C07710</name>
    <name evidence="7" type="ORF">METSCH_C07710</name>
</gene>
<dbReference type="EMBL" id="CP034458">
    <property type="protein sequence ID" value="QBM88790.1"/>
    <property type="molecule type" value="Genomic_DNA"/>
</dbReference>
<dbReference type="AlphaFoldDB" id="A0A4P6XN98"/>
<feature type="domain" description="Tyrosine specific protein phosphatases" evidence="5">
    <location>
        <begin position="525"/>
        <end position="621"/>
    </location>
</feature>
<dbReference type="Proteomes" id="UP000292447">
    <property type="component" value="Chromosome III"/>
</dbReference>
<dbReference type="InterPro" id="IPR050348">
    <property type="entry name" value="Protein-Tyr_Phosphatase"/>
</dbReference>
<dbReference type="Pfam" id="PF00102">
    <property type="entry name" value="Y_phosphatase"/>
    <property type="match status" value="1"/>
</dbReference>
<organism evidence="7 8">
    <name type="scientific">Metschnikowia aff. pulcherrima</name>
    <dbReference type="NCBI Taxonomy" id="2163413"/>
    <lineage>
        <taxon>Eukaryota</taxon>
        <taxon>Fungi</taxon>
        <taxon>Dikarya</taxon>
        <taxon>Ascomycota</taxon>
        <taxon>Saccharomycotina</taxon>
        <taxon>Pichiomycetes</taxon>
        <taxon>Metschnikowiaceae</taxon>
        <taxon>Metschnikowia</taxon>
    </lineage>
</organism>
<dbReference type="Gene3D" id="3.90.190.10">
    <property type="entry name" value="Protein tyrosine phosphatase superfamily"/>
    <property type="match status" value="1"/>
</dbReference>
<dbReference type="InterPro" id="IPR036873">
    <property type="entry name" value="Rhodanese-like_dom_sf"/>
</dbReference>
<protein>
    <recommendedName>
        <fullName evidence="2">protein-tyrosine-phosphatase</fullName>
        <ecNumber evidence="2">3.1.3.48</ecNumber>
    </recommendedName>
</protein>
<dbReference type="PROSITE" id="PS50206">
    <property type="entry name" value="RHODANESE_3"/>
    <property type="match status" value="1"/>
</dbReference>
<dbReference type="PRINTS" id="PR00700">
    <property type="entry name" value="PRTYPHPHTASE"/>
</dbReference>
<proteinExistence type="inferred from homology"/>
<dbReference type="InterPro" id="IPR001763">
    <property type="entry name" value="Rhodanese-like_dom"/>
</dbReference>
<dbReference type="SUPFAM" id="SSF52821">
    <property type="entry name" value="Rhodanese/Cell cycle control phosphatase"/>
    <property type="match status" value="1"/>
</dbReference>
<comment type="similarity">
    <text evidence="1">Belongs to the protein-tyrosine phosphatase family. Non-receptor class subfamily.</text>
</comment>
<dbReference type="InterPro" id="IPR003595">
    <property type="entry name" value="Tyr_Pase_cat"/>
</dbReference>
<dbReference type="STRING" id="2163413.A0A4P6XN98"/>
<dbReference type="CDD" id="cd18533">
    <property type="entry name" value="PTP_fungal"/>
    <property type="match status" value="1"/>
</dbReference>
<dbReference type="PROSITE" id="PS50055">
    <property type="entry name" value="TYR_PHOSPHATASE_PTP"/>
    <property type="match status" value="1"/>
</dbReference>
<dbReference type="InterPro" id="IPR029021">
    <property type="entry name" value="Prot-tyrosine_phosphatase-like"/>
</dbReference>
<dbReference type="Pfam" id="PF00581">
    <property type="entry name" value="Rhodanese"/>
    <property type="match status" value="1"/>
</dbReference>
<dbReference type="PROSITE" id="PS50056">
    <property type="entry name" value="TYR_PHOSPHATASE_2"/>
    <property type="match status" value="1"/>
</dbReference>
<feature type="domain" description="Rhodanese" evidence="6">
    <location>
        <begin position="81"/>
        <end position="190"/>
    </location>
</feature>
<accession>A0A4P6XN98</accession>
<feature type="compositionally biased region" description="Polar residues" evidence="3">
    <location>
        <begin position="217"/>
        <end position="230"/>
    </location>
</feature>
<dbReference type="EC" id="3.1.3.48" evidence="2"/>
<evidence type="ECO:0000256" key="3">
    <source>
        <dbReference type="SAM" id="MobiDB-lite"/>
    </source>
</evidence>
<reference evidence="8" key="1">
    <citation type="submission" date="2019-03" db="EMBL/GenBank/DDBJ databases">
        <title>Snf2 controls pulcherriminic acid biosynthesis and connects pigmentation and antifungal activity of the yeast Metschnikowia pulcherrima.</title>
        <authorList>
            <person name="Gore-Lloyd D."/>
            <person name="Sumann I."/>
            <person name="Brachmann A.O."/>
            <person name="Schneeberger K."/>
            <person name="Ortiz-Merino R.A."/>
            <person name="Moreno-Beltran M."/>
            <person name="Schlaefli M."/>
            <person name="Kirner P."/>
            <person name="Santos Kron A."/>
            <person name="Wolfe K.H."/>
            <person name="Piel J."/>
            <person name="Ahrens C.H."/>
            <person name="Henk D."/>
            <person name="Freimoser F.M."/>
        </authorList>
    </citation>
    <scope>NUCLEOTIDE SEQUENCE [LARGE SCALE GENOMIC DNA]</scope>
    <source>
        <strain evidence="8">APC 1.2</strain>
    </source>
</reference>
<evidence type="ECO:0000256" key="1">
    <source>
        <dbReference type="ARBA" id="ARBA00009649"/>
    </source>
</evidence>
<dbReference type="PANTHER" id="PTHR19134:SF561">
    <property type="entry name" value="PROTEIN TYROSINE PHOSPHATASE 36E, ISOFORM A"/>
    <property type="match status" value="1"/>
</dbReference>
<dbReference type="InterPro" id="IPR000387">
    <property type="entry name" value="Tyr_Pase_dom"/>
</dbReference>
<evidence type="ECO:0000256" key="2">
    <source>
        <dbReference type="ARBA" id="ARBA00013064"/>
    </source>
</evidence>
<evidence type="ECO:0000259" key="6">
    <source>
        <dbReference type="PROSITE" id="PS50206"/>
    </source>
</evidence>
<feature type="compositionally biased region" description="Polar residues" evidence="3">
    <location>
        <begin position="196"/>
        <end position="210"/>
    </location>
</feature>
<dbReference type="Gene3D" id="3.40.250.10">
    <property type="entry name" value="Rhodanese-like domain"/>
    <property type="match status" value="1"/>
</dbReference>
<dbReference type="InterPro" id="IPR016130">
    <property type="entry name" value="Tyr_Pase_AS"/>
</dbReference>
<evidence type="ECO:0000259" key="4">
    <source>
        <dbReference type="PROSITE" id="PS50055"/>
    </source>
</evidence>
<feature type="region of interest" description="Disordered" evidence="3">
    <location>
        <begin position="196"/>
        <end position="231"/>
    </location>
</feature>
<dbReference type="PANTHER" id="PTHR19134">
    <property type="entry name" value="RECEPTOR-TYPE TYROSINE-PROTEIN PHOSPHATASE"/>
    <property type="match status" value="1"/>
</dbReference>
<sequence>MINPSVPLIDNRMMSRESLPLPKQNLSLKTGGLSDFAGLQPNPYKSPVMSPTLKTHSEGLPASVTGIDGHETQKLSGFLEPSTDVLVLDVRPFNTYSSSHLRSSVNICVPTTLLKRPKYDLKHVINASNLTPALKEVVLDETKRMKVLLYDSNSTDKQLSFQIYHTMLKFIQHDRFSVYYVRGGFESVDSTLTDANQALPTRSPMSLNSTDSEKSDSLASESPTGQQKIANSDGMPFLTGFSLPSATSADNKLLMSIKKSLPKLDTITSYNYNFRFPKDFERKKSRLPRWLSFFADVYGKENSLQLIVERFNDMFNRLEKSEQVRLRMAISNIDKDSELCRKLDKNLHETEGYGTPLTLCPCCDKIEYTIPKGVEYGYKNRYNNIWPYEHSRVHLISSPSCTHKNNSDDYFNANYISYKRLSKRRYIATQNPLDSTKDDFWSTVWHNGVKAIVCLAAPPVFGQQAYYEYDQVLEKGVLAVKIKSCEQMSSFTLREITLTKQGKNQTVFHFAYHQWPDFGTPEDLNSVFDLIKTKNEKLSILNGKEVTAKTANAWDVLVHCSAGCGRTGCYITMDMVLDSFQNPNTLKDHYDPWGEQDLVYKSIQFQRQQRISMVQNLDQFIFCYESILNYIVSHLIE</sequence>
<feature type="domain" description="Tyrosine-protein phosphatase" evidence="4">
    <location>
        <begin position="379"/>
        <end position="630"/>
    </location>
</feature>
<dbReference type="SUPFAM" id="SSF52799">
    <property type="entry name" value="(Phosphotyrosine protein) phosphatases II"/>
    <property type="match status" value="1"/>
</dbReference>
<dbReference type="SMART" id="SM00194">
    <property type="entry name" value="PTPc"/>
    <property type="match status" value="1"/>
</dbReference>
<dbReference type="GO" id="GO:0004725">
    <property type="term" value="F:protein tyrosine phosphatase activity"/>
    <property type="evidence" value="ECO:0007669"/>
    <property type="project" value="UniProtKB-EC"/>
</dbReference>
<dbReference type="PROSITE" id="PS00383">
    <property type="entry name" value="TYR_PHOSPHATASE_1"/>
    <property type="match status" value="1"/>
</dbReference>
<evidence type="ECO:0000259" key="5">
    <source>
        <dbReference type="PROSITE" id="PS50056"/>
    </source>
</evidence>
<dbReference type="SMART" id="SM00404">
    <property type="entry name" value="PTPc_motif"/>
    <property type="match status" value="1"/>
</dbReference>